<name>A0AAE3ZMW4_9ACTN</name>
<evidence type="ECO:0000313" key="2">
    <source>
        <dbReference type="EMBL" id="MDR7322156.1"/>
    </source>
</evidence>
<keyword evidence="3" id="KW-1185">Reference proteome</keyword>
<dbReference type="EMBL" id="JAVDYC010000001">
    <property type="protein sequence ID" value="MDR7322156.1"/>
    <property type="molecule type" value="Genomic_DNA"/>
</dbReference>
<proteinExistence type="predicted"/>
<sequence>MQPTPLLDLQSGGIATLGKDVVAVDGRRLVRVDTASGAITPIAGDQSASGCQNSPTGSAVRFGRDLTRMMGTDGAYIYVADFECGPRRIDATTGATTNIATERYDYGTVAGQFLYGITRDGEIYRHNLGSPTQRTQIGWTPAPGPIAADAESVWHVDGWGGVLHRIPLDTLETEAIGGSLPVCRGAACDTVGRSRVASALVSAGGMLYAAIRSTQEPYGFTTLVAINKYSYASEELAGTEASAHRDGGWIYAAFSSITGLAADGKNLLVLDQGTATTHLRKVSDPLAAIDAIVAGSNEPPVASARHDGRAGTRAIDIGPEQPVRPRPTASSLWQNYFAHPENLPPINPYEYATAADPIILDLPSHHRNKTPLVWSPGPITGYFGIIDGFKVRRAESATCIENCDLLYWLAEELYKAEGGGYTWWDQLSAELTKRTVVDFAQDILYLMIDTQLVYSRDGSLNPVYAAEIAADHCEYEAIDPPIDCSPEYIMKVIDESMTWADLAAQITTVYYTLKQSNRRKAMMKTEHYEAWQKFQQMADLACAAVPKPTPLGTATTLTKQQKADYGNAVHAHFAQLIQNHRNATPGTKIWGETGYNGGVSIPGPSKQNGFRYPDAVWGVAADKPELLFDLKTGLSLIPRGWLTDLNRKLPAGYEDARVIRLNCP</sequence>
<comment type="caution">
    <text evidence="2">The sequence shown here is derived from an EMBL/GenBank/DDBJ whole genome shotgun (WGS) entry which is preliminary data.</text>
</comment>
<gene>
    <name evidence="2" type="ORF">J2S44_002406</name>
</gene>
<dbReference type="SUPFAM" id="SSF63825">
    <property type="entry name" value="YWTD domain"/>
    <property type="match status" value="1"/>
</dbReference>
<protein>
    <submittedName>
        <fullName evidence="2">Uncharacterized protein</fullName>
    </submittedName>
</protein>
<evidence type="ECO:0000313" key="3">
    <source>
        <dbReference type="Proteomes" id="UP001183629"/>
    </source>
</evidence>
<accession>A0AAE3ZMW4</accession>
<evidence type="ECO:0000256" key="1">
    <source>
        <dbReference type="SAM" id="MobiDB-lite"/>
    </source>
</evidence>
<feature type="region of interest" description="Disordered" evidence="1">
    <location>
        <begin position="299"/>
        <end position="325"/>
    </location>
</feature>
<dbReference type="AlphaFoldDB" id="A0AAE3ZMW4"/>
<organism evidence="2 3">
    <name type="scientific">Catenuloplanes niger</name>
    <dbReference type="NCBI Taxonomy" id="587534"/>
    <lineage>
        <taxon>Bacteria</taxon>
        <taxon>Bacillati</taxon>
        <taxon>Actinomycetota</taxon>
        <taxon>Actinomycetes</taxon>
        <taxon>Micromonosporales</taxon>
        <taxon>Micromonosporaceae</taxon>
        <taxon>Catenuloplanes</taxon>
    </lineage>
</organism>
<dbReference type="RefSeq" id="WP_310412095.1">
    <property type="nucleotide sequence ID" value="NZ_JAVDYC010000001.1"/>
</dbReference>
<dbReference type="Proteomes" id="UP001183629">
    <property type="component" value="Unassembled WGS sequence"/>
</dbReference>
<reference evidence="2 3" key="1">
    <citation type="submission" date="2023-07" db="EMBL/GenBank/DDBJ databases">
        <title>Sequencing the genomes of 1000 actinobacteria strains.</title>
        <authorList>
            <person name="Klenk H.-P."/>
        </authorList>
    </citation>
    <scope>NUCLEOTIDE SEQUENCE [LARGE SCALE GENOMIC DNA]</scope>
    <source>
        <strain evidence="2 3">DSM 44711</strain>
    </source>
</reference>